<dbReference type="Pfam" id="PF02413">
    <property type="entry name" value="Caudo_TAP"/>
    <property type="match status" value="1"/>
</dbReference>
<keyword evidence="2" id="KW-1185">Reference proteome</keyword>
<gene>
    <name evidence="1" type="ORF">PSI23_02400</name>
</gene>
<accession>A0ABT5LE61</accession>
<name>A0ABT5LE61_9GAMM</name>
<reference evidence="1 2" key="1">
    <citation type="submission" date="2023-02" db="EMBL/GenBank/DDBJ databases">
        <title>Entomopathogenic bacteria.</title>
        <authorList>
            <person name="Machado R.A."/>
        </authorList>
    </citation>
    <scope>NUCLEOTIDE SEQUENCE [LARGE SCALE GENOMIC DNA]</scope>
    <source>
        <strain evidence="1 2">XENO-10</strain>
    </source>
</reference>
<dbReference type="PANTHER" id="PTHR34413:SF1">
    <property type="entry name" value="CYTOPLASMIC PROTEIN"/>
    <property type="match status" value="1"/>
</dbReference>
<proteinExistence type="predicted"/>
<organism evidence="1 2">
    <name type="scientific">Xenorhabdus yunnanensis</name>
    <dbReference type="NCBI Taxonomy" id="3025878"/>
    <lineage>
        <taxon>Bacteria</taxon>
        <taxon>Pseudomonadati</taxon>
        <taxon>Pseudomonadota</taxon>
        <taxon>Gammaproteobacteria</taxon>
        <taxon>Enterobacterales</taxon>
        <taxon>Morganellaceae</taxon>
        <taxon>Xenorhabdus</taxon>
    </lineage>
</organism>
<evidence type="ECO:0000313" key="1">
    <source>
        <dbReference type="EMBL" id="MDC9588194.1"/>
    </source>
</evidence>
<dbReference type="InterPro" id="IPR051220">
    <property type="entry name" value="TFA_Chaperone"/>
</dbReference>
<comment type="caution">
    <text evidence="1">The sequence shown here is derived from an EMBL/GenBank/DDBJ whole genome shotgun (WGS) entry which is preliminary data.</text>
</comment>
<dbReference type="PANTHER" id="PTHR34413">
    <property type="entry name" value="PROPHAGE TAIL FIBER ASSEMBLY PROTEIN HOMOLOG TFAE-RELATED-RELATED"/>
    <property type="match status" value="1"/>
</dbReference>
<dbReference type="RefSeq" id="WP_273553567.1">
    <property type="nucleotide sequence ID" value="NZ_JAQRFI010000003.1"/>
</dbReference>
<sequence>MYLYSAKKNSFYPIILKQNYIDSGTWPDDGINVSNDVYSEFVGNIPPEGKVRIAGDDGLPVWEDIPPPTQEELCRHAEVKKRKLMEYAKDIISPLQDAVDLGINTNVEKFALIEWRKYRVILNRIDCNVAPDIEWPVQPE</sequence>
<protein>
    <submittedName>
        <fullName evidence="1">Tail fiber assembly protein</fullName>
    </submittedName>
</protein>
<evidence type="ECO:0000313" key="2">
    <source>
        <dbReference type="Proteomes" id="UP001217178"/>
    </source>
</evidence>
<dbReference type="EMBL" id="JAQRFI010000003">
    <property type="protein sequence ID" value="MDC9588194.1"/>
    <property type="molecule type" value="Genomic_DNA"/>
</dbReference>
<dbReference type="Proteomes" id="UP001217178">
    <property type="component" value="Unassembled WGS sequence"/>
</dbReference>
<dbReference type="InterPro" id="IPR003458">
    <property type="entry name" value="Phage_T4_Gp38_tail_assem"/>
</dbReference>